<dbReference type="Proteomes" id="UP000215914">
    <property type="component" value="Chromosome 6"/>
</dbReference>
<proteinExistence type="predicted"/>
<sequence>MAYIIKNPPKNFKAFVVGHFCDRAVDILRATNAYREGLQVPGDVDNRESFKIWDDVDSSMIHPFVAFMCIRATGASNFTPIGPFGGFGSFLERSTGSASTLSQTTPISPAPSTLGYATDEMGLRQAFQEQNEVIKAKIITDRDSLVGLEDLVLLVIHQLIQLIALSRTWMT</sequence>
<evidence type="ECO:0000313" key="1">
    <source>
        <dbReference type="EMBL" id="OTG23004.1"/>
    </source>
</evidence>
<dbReference type="AlphaFoldDB" id="A0A251UIT8"/>
<dbReference type="InParanoid" id="A0A251UIT8"/>
<protein>
    <submittedName>
        <fullName evidence="1">Uncharacterized protein</fullName>
    </submittedName>
</protein>
<dbReference type="EMBL" id="CM007895">
    <property type="protein sequence ID" value="OTG23004.1"/>
    <property type="molecule type" value="Genomic_DNA"/>
</dbReference>
<organism evidence="1 2">
    <name type="scientific">Helianthus annuus</name>
    <name type="common">Common sunflower</name>
    <dbReference type="NCBI Taxonomy" id="4232"/>
    <lineage>
        <taxon>Eukaryota</taxon>
        <taxon>Viridiplantae</taxon>
        <taxon>Streptophyta</taxon>
        <taxon>Embryophyta</taxon>
        <taxon>Tracheophyta</taxon>
        <taxon>Spermatophyta</taxon>
        <taxon>Magnoliopsida</taxon>
        <taxon>eudicotyledons</taxon>
        <taxon>Gunneridae</taxon>
        <taxon>Pentapetalae</taxon>
        <taxon>asterids</taxon>
        <taxon>campanulids</taxon>
        <taxon>Asterales</taxon>
        <taxon>Asteraceae</taxon>
        <taxon>Asteroideae</taxon>
        <taxon>Heliantheae alliance</taxon>
        <taxon>Heliantheae</taxon>
        <taxon>Helianthus</taxon>
    </lineage>
</organism>
<accession>A0A251UIT8</accession>
<name>A0A251UIT8_HELAN</name>
<evidence type="ECO:0000313" key="2">
    <source>
        <dbReference type="Proteomes" id="UP000215914"/>
    </source>
</evidence>
<reference evidence="2" key="1">
    <citation type="journal article" date="2017" name="Nature">
        <title>The sunflower genome provides insights into oil metabolism, flowering and Asterid evolution.</title>
        <authorList>
            <person name="Badouin H."/>
            <person name="Gouzy J."/>
            <person name="Grassa C.J."/>
            <person name="Murat F."/>
            <person name="Staton S.E."/>
            <person name="Cottret L."/>
            <person name="Lelandais-Briere C."/>
            <person name="Owens G.L."/>
            <person name="Carrere S."/>
            <person name="Mayjonade B."/>
            <person name="Legrand L."/>
            <person name="Gill N."/>
            <person name="Kane N.C."/>
            <person name="Bowers J.E."/>
            <person name="Hubner S."/>
            <person name="Bellec A."/>
            <person name="Berard A."/>
            <person name="Berges H."/>
            <person name="Blanchet N."/>
            <person name="Boniface M.C."/>
            <person name="Brunel D."/>
            <person name="Catrice O."/>
            <person name="Chaidir N."/>
            <person name="Claudel C."/>
            <person name="Donnadieu C."/>
            <person name="Faraut T."/>
            <person name="Fievet G."/>
            <person name="Helmstetter N."/>
            <person name="King M."/>
            <person name="Knapp S.J."/>
            <person name="Lai Z."/>
            <person name="Le Paslier M.C."/>
            <person name="Lippi Y."/>
            <person name="Lorenzon L."/>
            <person name="Mandel J.R."/>
            <person name="Marage G."/>
            <person name="Marchand G."/>
            <person name="Marquand E."/>
            <person name="Bret-Mestries E."/>
            <person name="Morien E."/>
            <person name="Nambeesan S."/>
            <person name="Nguyen T."/>
            <person name="Pegot-Espagnet P."/>
            <person name="Pouilly N."/>
            <person name="Raftis F."/>
            <person name="Sallet E."/>
            <person name="Schiex T."/>
            <person name="Thomas J."/>
            <person name="Vandecasteele C."/>
            <person name="Vares D."/>
            <person name="Vear F."/>
            <person name="Vautrin S."/>
            <person name="Crespi M."/>
            <person name="Mangin B."/>
            <person name="Burke J.M."/>
            <person name="Salse J."/>
            <person name="Munos S."/>
            <person name="Vincourt P."/>
            <person name="Rieseberg L.H."/>
            <person name="Langlade N.B."/>
        </authorList>
    </citation>
    <scope>NUCLEOTIDE SEQUENCE [LARGE SCALE GENOMIC DNA]</scope>
    <source>
        <strain evidence="2">cv. SF193</strain>
    </source>
</reference>
<keyword evidence="2" id="KW-1185">Reference proteome</keyword>
<gene>
    <name evidence="1" type="ORF">HannXRQ_Chr06g0177561</name>
</gene>